<dbReference type="InterPro" id="IPR035897">
    <property type="entry name" value="Toll_tir_struct_dom_sf"/>
</dbReference>
<proteinExistence type="predicted"/>
<dbReference type="Gene3D" id="3.40.50.10140">
    <property type="entry name" value="Toll/interleukin-1 receptor homology (TIR) domain"/>
    <property type="match status" value="1"/>
</dbReference>
<organism evidence="2">
    <name type="scientific">Candidatus Kentrum sp. LPFa</name>
    <dbReference type="NCBI Taxonomy" id="2126335"/>
    <lineage>
        <taxon>Bacteria</taxon>
        <taxon>Pseudomonadati</taxon>
        <taxon>Pseudomonadota</taxon>
        <taxon>Gammaproteobacteria</taxon>
        <taxon>Candidatus Kentrum</taxon>
    </lineage>
</organism>
<dbReference type="GO" id="GO:0007165">
    <property type="term" value="P:signal transduction"/>
    <property type="evidence" value="ECO:0007669"/>
    <property type="project" value="InterPro"/>
</dbReference>
<name>A0A450WUI2_9GAMM</name>
<dbReference type="AlphaFoldDB" id="A0A450WUI2"/>
<evidence type="ECO:0000313" key="2">
    <source>
        <dbReference type="EMBL" id="VFK20664.1"/>
    </source>
</evidence>
<evidence type="ECO:0000259" key="1">
    <source>
        <dbReference type="PROSITE" id="PS50104"/>
    </source>
</evidence>
<feature type="domain" description="TIR" evidence="1">
    <location>
        <begin position="3"/>
        <end position="89"/>
    </location>
</feature>
<dbReference type="PROSITE" id="PS50104">
    <property type="entry name" value="TIR"/>
    <property type="match status" value="1"/>
</dbReference>
<dbReference type="SUPFAM" id="SSF52200">
    <property type="entry name" value="Toll/Interleukin receptor TIR domain"/>
    <property type="match status" value="1"/>
</dbReference>
<dbReference type="InterPro" id="IPR000157">
    <property type="entry name" value="TIR_dom"/>
</dbReference>
<gene>
    <name evidence="2" type="ORF">BECKLPF1236B_GA0070989_12205</name>
</gene>
<accession>A0A450WUI2</accession>
<reference evidence="2" key="1">
    <citation type="submission" date="2019-02" db="EMBL/GenBank/DDBJ databases">
        <authorList>
            <person name="Gruber-Vodicka R. H."/>
            <person name="Seah K. B. B."/>
        </authorList>
    </citation>
    <scope>NUCLEOTIDE SEQUENCE</scope>
    <source>
        <strain evidence="2">BECK_S313</strain>
    </source>
</reference>
<sequence>MSYKYNAFLSYSQDADKKLAPVIQSALHGLAKPWYRRPAIRVFRDKTSIAATSELLSSIKKALGEAEYFLLLASPKAVESKWVKDEIEW</sequence>
<dbReference type="EMBL" id="CAADFK010000220">
    <property type="protein sequence ID" value="VFK20664.1"/>
    <property type="molecule type" value="Genomic_DNA"/>
</dbReference>
<protein>
    <submittedName>
        <fullName evidence="2">TIR domain-containing protein</fullName>
    </submittedName>
</protein>
<dbReference type="Pfam" id="PF13676">
    <property type="entry name" value="TIR_2"/>
    <property type="match status" value="1"/>
</dbReference>